<reference evidence="1 2" key="1">
    <citation type="submission" date="2015-09" db="EMBL/GenBank/DDBJ databases">
        <authorList>
            <consortium name="Pathogen Informatics"/>
        </authorList>
    </citation>
    <scope>NUCLEOTIDE SEQUENCE [LARGE SCALE GENOMIC DNA]</scope>
    <source>
        <strain evidence="1 2">2789STDY5608891</strain>
    </source>
</reference>
<gene>
    <name evidence="1" type="ORF">ERS852448_00494</name>
</gene>
<dbReference type="RefSeq" id="WP_055289204.1">
    <property type="nucleotide sequence ID" value="NZ_CP173382.1"/>
</dbReference>
<dbReference type="Proteomes" id="UP000095492">
    <property type="component" value="Unassembled WGS sequence"/>
</dbReference>
<dbReference type="EMBL" id="CYYA01000002">
    <property type="protein sequence ID" value="CUM78806.1"/>
    <property type="molecule type" value="Genomic_DNA"/>
</dbReference>
<dbReference type="AlphaFoldDB" id="A0A173RM76"/>
<dbReference type="GeneID" id="97391173"/>
<dbReference type="OrthoDB" id="9939370at2"/>
<proteinExistence type="predicted"/>
<name>A0A173RM76_EUBRA</name>
<protein>
    <submittedName>
        <fullName evidence="1">Uncharacterized protein</fullName>
    </submittedName>
</protein>
<accession>A0A173RM76</accession>
<evidence type="ECO:0000313" key="1">
    <source>
        <dbReference type="EMBL" id="CUM78806.1"/>
    </source>
</evidence>
<sequence>MSQIIGWEYYVSHFPNIVPESKFDAVEQQAEIEYRKVVGEYMDVDPVDEKNAIFQICNFLYTNQAGLSGKAVSSVNNNGYSESYALQNKEQLMDSMREMIYDCIGTRLAGVF</sequence>
<evidence type="ECO:0000313" key="2">
    <source>
        <dbReference type="Proteomes" id="UP000095492"/>
    </source>
</evidence>
<dbReference type="STRING" id="39490.ERS852448_00494"/>
<organism evidence="1 2">
    <name type="scientific">Eubacterium ramulus</name>
    <dbReference type="NCBI Taxonomy" id="39490"/>
    <lineage>
        <taxon>Bacteria</taxon>
        <taxon>Bacillati</taxon>
        <taxon>Bacillota</taxon>
        <taxon>Clostridia</taxon>
        <taxon>Eubacteriales</taxon>
        <taxon>Eubacteriaceae</taxon>
        <taxon>Eubacterium</taxon>
    </lineage>
</organism>